<dbReference type="SUPFAM" id="SSF55811">
    <property type="entry name" value="Nudix"/>
    <property type="match status" value="1"/>
</dbReference>
<keyword evidence="6" id="KW-1185">Reference proteome</keyword>
<dbReference type="InterPro" id="IPR051325">
    <property type="entry name" value="Nudix_hydrolase_domain"/>
</dbReference>
<dbReference type="GO" id="GO:0016787">
    <property type="term" value="F:hydrolase activity"/>
    <property type="evidence" value="ECO:0007669"/>
    <property type="project" value="UniProtKB-KW"/>
</dbReference>
<dbReference type="PROSITE" id="PS00893">
    <property type="entry name" value="NUDIX_BOX"/>
    <property type="match status" value="1"/>
</dbReference>
<protein>
    <submittedName>
        <fullName evidence="5">NUDIX hydrolase</fullName>
        <ecNumber evidence="5">3.6.-.-</ecNumber>
    </submittedName>
</protein>
<proteinExistence type="inferred from homology"/>
<dbReference type="InterPro" id="IPR020084">
    <property type="entry name" value="NUDIX_hydrolase_CS"/>
</dbReference>
<sequence length="149" mass="16930">MTGPEPRRAPFGRVDPRTVRAAGVVLWRRSPYDGRVEIALIHRPRYDDWSMPKGKLKRGEETAAAALRETREETGMECVLGAQLPTVRYLVEGRPKEVRYWAAEATGGAFEVNREVDRMVWLPPTAARHRLTNDRDRPLVDALLRTLVG</sequence>
<accession>A0ABV8HDN2</accession>
<dbReference type="InterPro" id="IPR000086">
    <property type="entry name" value="NUDIX_hydrolase_dom"/>
</dbReference>
<keyword evidence="2 3" id="KW-0378">Hydrolase</keyword>
<evidence type="ECO:0000313" key="6">
    <source>
        <dbReference type="Proteomes" id="UP001595765"/>
    </source>
</evidence>
<gene>
    <name evidence="5" type="ORF">ACFO3J_01550</name>
</gene>
<dbReference type="InterPro" id="IPR020476">
    <property type="entry name" value="Nudix_hydrolase"/>
</dbReference>
<evidence type="ECO:0000256" key="3">
    <source>
        <dbReference type="RuleBase" id="RU003476"/>
    </source>
</evidence>
<dbReference type="Proteomes" id="UP001595765">
    <property type="component" value="Unassembled WGS sequence"/>
</dbReference>
<comment type="similarity">
    <text evidence="1 3">Belongs to the Nudix hydrolase family.</text>
</comment>
<dbReference type="PANTHER" id="PTHR21340">
    <property type="entry name" value="DIADENOSINE 5,5-P1,P4-TETRAPHOSPHATE PYROPHOSPHOHYDROLASE MUTT"/>
    <property type="match status" value="1"/>
</dbReference>
<dbReference type="EMBL" id="JBHSBB010000002">
    <property type="protein sequence ID" value="MFC4030153.1"/>
    <property type="molecule type" value="Genomic_DNA"/>
</dbReference>
<evidence type="ECO:0000256" key="1">
    <source>
        <dbReference type="ARBA" id="ARBA00005582"/>
    </source>
</evidence>
<dbReference type="PROSITE" id="PS51462">
    <property type="entry name" value="NUDIX"/>
    <property type="match status" value="1"/>
</dbReference>
<reference evidence="6" key="1">
    <citation type="journal article" date="2019" name="Int. J. Syst. Evol. Microbiol.">
        <title>The Global Catalogue of Microorganisms (GCM) 10K type strain sequencing project: providing services to taxonomists for standard genome sequencing and annotation.</title>
        <authorList>
            <consortium name="The Broad Institute Genomics Platform"/>
            <consortium name="The Broad Institute Genome Sequencing Center for Infectious Disease"/>
            <person name="Wu L."/>
            <person name="Ma J."/>
        </authorList>
    </citation>
    <scope>NUCLEOTIDE SEQUENCE [LARGE SCALE GENOMIC DNA]</scope>
    <source>
        <strain evidence="6">CGMCC 4.7237</strain>
    </source>
</reference>
<dbReference type="EC" id="3.6.-.-" evidence="5"/>
<dbReference type="CDD" id="cd03673">
    <property type="entry name" value="NUDIX_Ap6A_hydrolase"/>
    <property type="match status" value="1"/>
</dbReference>
<feature type="domain" description="Nudix hydrolase" evidence="4">
    <location>
        <begin position="17"/>
        <end position="145"/>
    </location>
</feature>
<dbReference type="RefSeq" id="WP_386425163.1">
    <property type="nucleotide sequence ID" value="NZ_JBHSBB010000002.1"/>
</dbReference>
<dbReference type="PRINTS" id="PR00502">
    <property type="entry name" value="NUDIXFAMILY"/>
</dbReference>
<dbReference type="PANTHER" id="PTHR21340:SF0">
    <property type="entry name" value="BIS(5'-NUCLEOSYL)-TETRAPHOSPHATASE [ASYMMETRICAL]"/>
    <property type="match status" value="1"/>
</dbReference>
<evidence type="ECO:0000313" key="5">
    <source>
        <dbReference type="EMBL" id="MFC4030153.1"/>
    </source>
</evidence>
<name>A0ABV8HDN2_9ACTN</name>
<comment type="caution">
    <text evidence="5">The sequence shown here is derived from an EMBL/GenBank/DDBJ whole genome shotgun (WGS) entry which is preliminary data.</text>
</comment>
<evidence type="ECO:0000259" key="4">
    <source>
        <dbReference type="PROSITE" id="PS51462"/>
    </source>
</evidence>
<dbReference type="Pfam" id="PF00293">
    <property type="entry name" value="NUDIX"/>
    <property type="match status" value="1"/>
</dbReference>
<dbReference type="InterPro" id="IPR015797">
    <property type="entry name" value="NUDIX_hydrolase-like_dom_sf"/>
</dbReference>
<evidence type="ECO:0000256" key="2">
    <source>
        <dbReference type="ARBA" id="ARBA00022801"/>
    </source>
</evidence>
<dbReference type="Gene3D" id="3.90.79.10">
    <property type="entry name" value="Nucleoside Triphosphate Pyrophosphohydrolase"/>
    <property type="match status" value="1"/>
</dbReference>
<organism evidence="5 6">
    <name type="scientific">Streptomyces polygonati</name>
    <dbReference type="NCBI Taxonomy" id="1617087"/>
    <lineage>
        <taxon>Bacteria</taxon>
        <taxon>Bacillati</taxon>
        <taxon>Actinomycetota</taxon>
        <taxon>Actinomycetes</taxon>
        <taxon>Kitasatosporales</taxon>
        <taxon>Streptomycetaceae</taxon>
        <taxon>Streptomyces</taxon>
    </lineage>
</organism>